<gene>
    <name evidence="1" type="ORF">BDA96_07G093700</name>
</gene>
<evidence type="ECO:0000313" key="2">
    <source>
        <dbReference type="Proteomes" id="UP000807115"/>
    </source>
</evidence>
<reference evidence="1" key="2">
    <citation type="submission" date="2020-10" db="EMBL/GenBank/DDBJ databases">
        <authorList>
            <person name="Cooper E.A."/>
            <person name="Brenton Z.W."/>
            <person name="Flinn B.S."/>
            <person name="Jenkins J."/>
            <person name="Shu S."/>
            <person name="Flowers D."/>
            <person name="Luo F."/>
            <person name="Wang Y."/>
            <person name="Xia P."/>
            <person name="Barry K."/>
            <person name="Daum C."/>
            <person name="Lipzen A."/>
            <person name="Yoshinaga Y."/>
            <person name="Schmutz J."/>
            <person name="Saski C."/>
            <person name="Vermerris W."/>
            <person name="Kresovich S."/>
        </authorList>
    </citation>
    <scope>NUCLEOTIDE SEQUENCE</scope>
</reference>
<proteinExistence type="predicted"/>
<reference evidence="1" key="1">
    <citation type="journal article" date="2019" name="BMC Genomics">
        <title>A new reference genome for Sorghum bicolor reveals high levels of sequence similarity between sweet and grain genotypes: implications for the genetics of sugar metabolism.</title>
        <authorList>
            <person name="Cooper E.A."/>
            <person name="Brenton Z.W."/>
            <person name="Flinn B.S."/>
            <person name="Jenkins J."/>
            <person name="Shu S."/>
            <person name="Flowers D."/>
            <person name="Luo F."/>
            <person name="Wang Y."/>
            <person name="Xia P."/>
            <person name="Barry K."/>
            <person name="Daum C."/>
            <person name="Lipzen A."/>
            <person name="Yoshinaga Y."/>
            <person name="Schmutz J."/>
            <person name="Saski C."/>
            <person name="Vermerris W."/>
            <person name="Kresovich S."/>
        </authorList>
    </citation>
    <scope>NUCLEOTIDE SEQUENCE</scope>
</reference>
<organism evidence="1 2">
    <name type="scientific">Sorghum bicolor</name>
    <name type="common">Sorghum</name>
    <name type="synonym">Sorghum vulgare</name>
    <dbReference type="NCBI Taxonomy" id="4558"/>
    <lineage>
        <taxon>Eukaryota</taxon>
        <taxon>Viridiplantae</taxon>
        <taxon>Streptophyta</taxon>
        <taxon>Embryophyta</taxon>
        <taxon>Tracheophyta</taxon>
        <taxon>Spermatophyta</taxon>
        <taxon>Magnoliopsida</taxon>
        <taxon>Liliopsida</taxon>
        <taxon>Poales</taxon>
        <taxon>Poaceae</taxon>
        <taxon>PACMAD clade</taxon>
        <taxon>Panicoideae</taxon>
        <taxon>Andropogonodae</taxon>
        <taxon>Andropogoneae</taxon>
        <taxon>Sorghinae</taxon>
        <taxon>Sorghum</taxon>
    </lineage>
</organism>
<comment type="caution">
    <text evidence="1">The sequence shown here is derived from an EMBL/GenBank/DDBJ whole genome shotgun (WGS) entry which is preliminary data.</text>
</comment>
<sequence length="75" mass="8596">MPVNLQTVKCSLDCYCELQLVDLKELFKKMYESQTLNTPIAICMEIYCASNQIEIATSRNVPKNVTVSFNYLVKI</sequence>
<protein>
    <submittedName>
        <fullName evidence="1">Uncharacterized protein</fullName>
    </submittedName>
</protein>
<name>A0A921QLI9_SORBI</name>
<dbReference type="Proteomes" id="UP000807115">
    <property type="component" value="Chromosome 7"/>
</dbReference>
<evidence type="ECO:0000313" key="1">
    <source>
        <dbReference type="EMBL" id="KAG0523085.1"/>
    </source>
</evidence>
<accession>A0A921QLI9</accession>
<dbReference type="EMBL" id="CM027686">
    <property type="protein sequence ID" value="KAG0523085.1"/>
    <property type="molecule type" value="Genomic_DNA"/>
</dbReference>
<dbReference type="AlphaFoldDB" id="A0A921QLI9"/>